<dbReference type="AlphaFoldDB" id="A0A2A4GE71"/>
<dbReference type="InterPro" id="IPR012334">
    <property type="entry name" value="Pectin_lyas_fold"/>
</dbReference>
<dbReference type="SMART" id="SM00710">
    <property type="entry name" value="PbH1"/>
    <property type="match status" value="7"/>
</dbReference>
<dbReference type="EMBL" id="NBWU01000001">
    <property type="protein sequence ID" value="PCE66095.1"/>
    <property type="molecule type" value="Genomic_DNA"/>
</dbReference>
<organism evidence="2 3">
    <name type="scientific">Sediminicola luteus</name>
    <dbReference type="NCBI Taxonomy" id="319238"/>
    <lineage>
        <taxon>Bacteria</taxon>
        <taxon>Pseudomonadati</taxon>
        <taxon>Bacteroidota</taxon>
        <taxon>Flavobacteriia</taxon>
        <taxon>Flavobacteriales</taxon>
        <taxon>Flavobacteriaceae</taxon>
        <taxon>Sediminicola</taxon>
    </lineage>
</organism>
<dbReference type="RefSeq" id="WP_097441619.1">
    <property type="nucleotide sequence ID" value="NZ_NBWU01000001.1"/>
</dbReference>
<dbReference type="Proteomes" id="UP000219559">
    <property type="component" value="Unassembled WGS sequence"/>
</dbReference>
<gene>
    <name evidence="2" type="ORF">B7P33_02000</name>
</gene>
<evidence type="ECO:0000313" key="3">
    <source>
        <dbReference type="Proteomes" id="UP000219559"/>
    </source>
</evidence>
<keyword evidence="3" id="KW-1185">Reference proteome</keyword>
<dbReference type="InterPro" id="IPR022441">
    <property type="entry name" value="Para_beta_helix_rpt-2"/>
</dbReference>
<dbReference type="Pfam" id="PF13229">
    <property type="entry name" value="Beta_helix"/>
    <property type="match status" value="1"/>
</dbReference>
<dbReference type="InterPro" id="IPR011050">
    <property type="entry name" value="Pectin_lyase_fold/virulence"/>
</dbReference>
<reference evidence="2 3" key="1">
    <citation type="submission" date="2017-04" db="EMBL/GenBank/DDBJ databases">
        <title>A new member of the family Flavobacteriaceae isolated from ascidians.</title>
        <authorList>
            <person name="Chen L."/>
        </authorList>
    </citation>
    <scope>NUCLEOTIDE SEQUENCE [LARGE SCALE GENOMIC DNA]</scope>
    <source>
        <strain evidence="2 3">HQA918</strain>
    </source>
</reference>
<evidence type="ECO:0000313" key="2">
    <source>
        <dbReference type="EMBL" id="PCE66095.1"/>
    </source>
</evidence>
<dbReference type="Gene3D" id="2.160.20.10">
    <property type="entry name" value="Single-stranded right-handed beta-helix, Pectin lyase-like"/>
    <property type="match status" value="1"/>
</dbReference>
<sequence length="419" mass="45447">MKKKILIAVLLVLALAAYFVLRDTSTTIDAKIDVAALPQASEAQLEAIAESFILAKKGDVIEIPEGYYEFSTQLYLDKVPGVTIKGAGMDKTVLSFKNLTVGAEGIKISADSVLISSLTVQDTPGDNIKIQNSKGVTLQNVRTTWSQGPAETNGGYGIYPVTCQDVLIENCEVSGASDAGIYVGQSRNIVVRNNYVFNNVAGIEIENCINSEVYKNLSTHNTGGILVFDLPSLPAGNGHTCKVYDNEIIENNYKNFAPEGNIVGTVPPGTGIILLAAKNVEIYNNKIVGHKTMGTAISSYQTVQTPWNDANYDPFTYDVYIHDNSYHSDGYRFPDYSKDFGKLVVFYLGAKAKDIVYDGILDDKKGTDLAQNPMNLCIQNQDGASFAMIDAANDLQNISDDPAPYDCTHTIKTDVSALQ</sequence>
<name>A0A2A4GE71_9FLAO</name>
<comment type="caution">
    <text evidence="2">The sequence shown here is derived from an EMBL/GenBank/DDBJ whole genome shotgun (WGS) entry which is preliminary data.</text>
</comment>
<accession>A0A2A4GE71</accession>
<evidence type="ECO:0000259" key="1">
    <source>
        <dbReference type="Pfam" id="PF13229"/>
    </source>
</evidence>
<dbReference type="InterPro" id="IPR006626">
    <property type="entry name" value="PbH1"/>
</dbReference>
<protein>
    <recommendedName>
        <fullName evidence="1">Right handed beta helix domain-containing protein</fullName>
    </recommendedName>
</protein>
<dbReference type="InterPro" id="IPR022442">
    <property type="entry name" value="SO_2930-like_dom"/>
</dbReference>
<proteinExistence type="predicted"/>
<dbReference type="SUPFAM" id="SSF51126">
    <property type="entry name" value="Pectin lyase-like"/>
    <property type="match status" value="1"/>
</dbReference>
<feature type="domain" description="Right handed beta helix" evidence="1">
    <location>
        <begin position="114"/>
        <end position="287"/>
    </location>
</feature>
<dbReference type="OrthoDB" id="338827at2"/>
<dbReference type="NCBIfam" id="TIGR03805">
    <property type="entry name" value="beta_helix_1"/>
    <property type="match status" value="1"/>
</dbReference>
<dbReference type="NCBIfam" id="TIGR03804">
    <property type="entry name" value="para_beta_helix"/>
    <property type="match status" value="1"/>
</dbReference>
<dbReference type="InterPro" id="IPR039448">
    <property type="entry name" value="Beta_helix"/>
</dbReference>